<feature type="compositionally biased region" description="Basic and acidic residues" evidence="5">
    <location>
        <begin position="638"/>
        <end position="655"/>
    </location>
</feature>
<reference evidence="7" key="1">
    <citation type="submission" date="2025-08" db="UniProtKB">
        <authorList>
            <consortium name="Ensembl"/>
        </authorList>
    </citation>
    <scope>IDENTIFICATION</scope>
</reference>
<feature type="compositionally biased region" description="Polar residues" evidence="5">
    <location>
        <begin position="617"/>
        <end position="632"/>
    </location>
</feature>
<feature type="compositionally biased region" description="Low complexity" evidence="5">
    <location>
        <begin position="249"/>
        <end position="264"/>
    </location>
</feature>
<protein>
    <submittedName>
        <fullName evidence="7">AF4/FMR2 family, member 2</fullName>
    </submittedName>
</protein>
<dbReference type="Pfam" id="PF05110">
    <property type="entry name" value="AF-4"/>
    <property type="match status" value="1"/>
</dbReference>
<dbReference type="STRING" id="205130.ENSMAMP00000001055"/>
<evidence type="ECO:0000313" key="7">
    <source>
        <dbReference type="Ensembl" id="ENSMAMP00000001055.2"/>
    </source>
</evidence>
<evidence type="ECO:0000256" key="4">
    <source>
        <dbReference type="ARBA" id="ARBA00023242"/>
    </source>
</evidence>
<accession>A0A3Q3RG67</accession>
<dbReference type="GO" id="GO:0002151">
    <property type="term" value="F:G-quadruplex RNA binding"/>
    <property type="evidence" value="ECO:0007669"/>
    <property type="project" value="TreeGrafter"/>
</dbReference>
<comment type="subcellular location">
    <subcellularLocation>
        <location evidence="1">Nucleus</location>
    </subcellularLocation>
</comment>
<feature type="compositionally biased region" description="Polar residues" evidence="5">
    <location>
        <begin position="705"/>
        <end position="720"/>
    </location>
</feature>
<feature type="compositionally biased region" description="Low complexity" evidence="5">
    <location>
        <begin position="1444"/>
        <end position="1454"/>
    </location>
</feature>
<feature type="region of interest" description="Disordered" evidence="5">
    <location>
        <begin position="1095"/>
        <end position="1152"/>
    </location>
</feature>
<feature type="compositionally biased region" description="Polar residues" evidence="5">
    <location>
        <begin position="94"/>
        <end position="106"/>
    </location>
</feature>
<feature type="compositionally biased region" description="Low complexity" evidence="5">
    <location>
        <begin position="316"/>
        <end position="342"/>
    </location>
</feature>
<keyword evidence="3" id="KW-0597">Phosphoprotein</keyword>
<sequence>MDLFDLDFFRDWELEQPCHLETERSALKRKEWERRNQEVQQDEDLFSTGFNLFGEPYKTNKGDALASRVQNTLGSYEEMKDLLTSHSNQSHLVGIPKSSSTNSNLQTPTTSTTDRPTMDPQLFNETLSGGTGGGRGAEGAGDKRIGNMPLSLTSMQPPASTTLSSSTTTIPHQNSRKSRSSMDWSRGGHGQSTQGPALVLGLGQNGQGQVTGGTTSSRVKMSLLEEQQMQRHEGLFSSLKDELGLKGDSSPSSSSSSSSSCSSSSRRHSSHPSKALSLPDGGNFRSSTIDGGHFKSSTNTENGGHFKSSPFENETGSHLSTSSSPLASTSVLTTPTHGLTTPTFPPGSLSGKSIAVQQKPTAYVRPMDGQDQAPSDSPQLKPSLVATEGFNNSQVYGGNSGNVKNKLPKLTFNHTGEVSLPSESSCVEEILREMTHSWPPPLTAIHTPGKADQTKFPIPNKESQHVTSGYNTQKRCTVSANKPAAKPATAPQKSMLEDDLKISSDEEEAEQVSDKPKAKGTAPSASGSSSESESSSESDTDESESSSSDSEYNHASRTNTPEPEPPSTNKWQLDSWLNKVQAQTKPLVPLQQEHHGTGPISQGTDTFSPGSEAPEVETSTKTKPCGSNSTPVPSAPTVEHKETRGTFCPGREKTKAKLSQKTSGEGQRSKMRLSPGLLSGPEVTTLRRNTTGKKQPRQTERLNSMEENQNQTWSRANQHSPAAREKDLLPPPSLEHQNPPRPRSKPPSGKTAPRKEPRSATNLNSNTLTPPAVLQQTPGPVPTVSVNQDKRKHRGPSTRITPKSREFIETDSSSSSECHSESEETIKIPALPPQTTRSAINTQTLSNMHIHTPLLQCLGSAGSVGTFGGKGLRVKDGSTVTTNGSSSSNSSISGTSNGSNSGCNSLSISNISSSFGTSVPDPGGLGVLCKDLESMSPQLNNGHDMTLSPMREYQEIQSLWVKIDLGLISRVPGQDLGGRSKVGISEKDGSVGRDKERQGERTGVSERERQKQEDREWPALRDRQKLTKGERQEGENERLVQDRERQGDRDRLTERERQLEREDRERFTLGERERTMTREREKVCQGLGVLDNLPAQEQSNPRLTGRMDRGENGGNHRRQAAGNMVIPTEKHTIKSKRKHKLDHTESSVNSNKKLRLDKDCQLLPPCISPIHNHKNSSTDFLNRKQSRRHDEKLLPPLLSPLSDDSPRKRTCDTGSSLSQEGNTPRILLCSTSSTYTSTSSHRHRRGEGKALSQARNGSETDPHCGDGYHANGQSDTEVWSEPLVEPSEPRRPRLTFSDTVHSADYYMQEAKRLKHKADRLMDKFGKGVNYADGALSFIECGNAMERDPLEAKSPYTMYSETVELIRYAMRLKNFTSLSATVAEKKLAVLCNRCLSLLYLRMFHLKKDHAIKYSRSLMEYFKNSAKSSHQAPSPWRTNGKVNGTPSPLSLSPSPAGSGGGGAGAAGGGAGSAPGSSGSVAIPQRIHHMAASHVNITNNILRSYEHWETADRLASDSQEFFQELDSVMEPLSQQSSMTELVQYIRQGLHWLRIEAHLL</sequence>
<feature type="compositionally biased region" description="Low complexity" evidence="5">
    <location>
        <begin position="107"/>
        <end position="120"/>
    </location>
</feature>
<feature type="compositionally biased region" description="Low complexity" evidence="5">
    <location>
        <begin position="1230"/>
        <end position="1239"/>
    </location>
</feature>
<dbReference type="GO" id="GO:0016607">
    <property type="term" value="C:nuclear speck"/>
    <property type="evidence" value="ECO:0007669"/>
    <property type="project" value="TreeGrafter"/>
</dbReference>
<dbReference type="InterPro" id="IPR007797">
    <property type="entry name" value="AF4/FMR2"/>
</dbReference>
<keyword evidence="4" id="KW-0539">Nucleus</keyword>
<feature type="compositionally biased region" description="Polar residues" evidence="5">
    <location>
        <begin position="465"/>
        <end position="479"/>
    </location>
</feature>
<feature type="compositionally biased region" description="Polar residues" evidence="5">
    <location>
        <begin position="1426"/>
        <end position="1443"/>
    </location>
</feature>
<feature type="region of interest" description="Disordered" evidence="5">
    <location>
        <begin position="1426"/>
        <end position="1477"/>
    </location>
</feature>
<feature type="region of interest" description="Disordered" evidence="5">
    <location>
        <begin position="971"/>
        <end position="1063"/>
    </location>
</feature>
<feature type="region of interest" description="Disordered" evidence="5">
    <location>
        <begin position="438"/>
        <end position="835"/>
    </location>
</feature>
<feature type="region of interest" description="Disordered" evidence="5">
    <location>
        <begin position="1167"/>
        <end position="1294"/>
    </location>
</feature>
<evidence type="ECO:0000256" key="5">
    <source>
        <dbReference type="SAM" id="MobiDB-lite"/>
    </source>
</evidence>
<dbReference type="PANTHER" id="PTHR10528:SF18">
    <property type="entry name" value="AF4_FMR2 FAMILY MEMBER 2"/>
    <property type="match status" value="1"/>
</dbReference>
<feature type="compositionally biased region" description="Polar residues" evidence="5">
    <location>
        <begin position="284"/>
        <end position="302"/>
    </location>
</feature>
<feature type="compositionally biased region" description="Polar residues" evidence="5">
    <location>
        <begin position="1212"/>
        <end position="1222"/>
    </location>
</feature>
<feature type="compositionally biased region" description="Gly residues" evidence="5">
    <location>
        <begin position="1455"/>
        <end position="1470"/>
    </location>
</feature>
<feature type="compositionally biased region" description="Low complexity" evidence="5">
    <location>
        <begin position="480"/>
        <end position="493"/>
    </location>
</feature>
<evidence type="ECO:0000256" key="2">
    <source>
        <dbReference type="ARBA" id="ARBA00007354"/>
    </source>
</evidence>
<feature type="compositionally biased region" description="Basic and acidic residues" evidence="5">
    <location>
        <begin position="495"/>
        <end position="504"/>
    </location>
</feature>
<dbReference type="FunCoup" id="A0A3Q3RG67">
    <property type="interactions" value="1170"/>
</dbReference>
<feature type="compositionally biased region" description="Polar residues" evidence="5">
    <location>
        <begin position="759"/>
        <end position="778"/>
    </location>
</feature>
<dbReference type="GO" id="GO:0043484">
    <property type="term" value="P:regulation of RNA splicing"/>
    <property type="evidence" value="ECO:0007669"/>
    <property type="project" value="TreeGrafter"/>
</dbReference>
<feature type="compositionally biased region" description="Low complexity" evidence="5">
    <location>
        <begin position="160"/>
        <end position="169"/>
    </location>
</feature>
<comment type="similarity">
    <text evidence="2">Belongs to the AF4 family.</text>
</comment>
<organism evidence="7 8">
    <name type="scientific">Mastacembelus armatus</name>
    <name type="common">zig-zag eel</name>
    <dbReference type="NCBI Taxonomy" id="205130"/>
    <lineage>
        <taxon>Eukaryota</taxon>
        <taxon>Metazoa</taxon>
        <taxon>Chordata</taxon>
        <taxon>Craniata</taxon>
        <taxon>Vertebrata</taxon>
        <taxon>Euteleostomi</taxon>
        <taxon>Actinopterygii</taxon>
        <taxon>Neopterygii</taxon>
        <taxon>Teleostei</taxon>
        <taxon>Neoteleostei</taxon>
        <taxon>Acanthomorphata</taxon>
        <taxon>Anabantaria</taxon>
        <taxon>Synbranchiformes</taxon>
        <taxon>Mastacembelidae</taxon>
        <taxon>Mastacembelus</taxon>
    </lineage>
</organism>
<feature type="compositionally biased region" description="Polar residues" evidence="5">
    <location>
        <begin position="657"/>
        <end position="666"/>
    </location>
</feature>
<evidence type="ECO:0000256" key="1">
    <source>
        <dbReference type="ARBA" id="ARBA00004123"/>
    </source>
</evidence>
<feature type="compositionally biased region" description="Polar residues" evidence="5">
    <location>
        <begin position="150"/>
        <end position="159"/>
    </location>
</feature>
<dbReference type="PANTHER" id="PTHR10528">
    <property type="entry name" value="AF4/FMR2 FAMILY MEMBER"/>
    <property type="match status" value="1"/>
</dbReference>
<reference evidence="7" key="2">
    <citation type="submission" date="2025-09" db="UniProtKB">
        <authorList>
            <consortium name="Ensembl"/>
        </authorList>
    </citation>
    <scope>IDENTIFICATION</scope>
</reference>
<feature type="compositionally biased region" description="Acidic residues" evidence="5">
    <location>
        <begin position="534"/>
        <end position="544"/>
    </location>
</feature>
<dbReference type="Proteomes" id="UP000261640">
    <property type="component" value="Unplaced"/>
</dbReference>
<feature type="compositionally biased region" description="Basic and acidic residues" evidence="5">
    <location>
        <begin position="984"/>
        <end position="1063"/>
    </location>
</feature>
<feature type="region of interest" description="Disordered" evidence="5">
    <location>
        <begin position="94"/>
        <end position="214"/>
    </location>
</feature>
<feature type="compositionally biased region" description="Low complexity" evidence="5">
    <location>
        <begin position="1194"/>
        <end position="1203"/>
    </location>
</feature>
<feature type="compositionally biased region" description="Low complexity" evidence="5">
    <location>
        <begin position="524"/>
        <end position="533"/>
    </location>
</feature>
<dbReference type="Pfam" id="PF18876">
    <property type="entry name" value="AFF4_CHD"/>
    <property type="match status" value="1"/>
</dbReference>
<keyword evidence="8" id="KW-1185">Reference proteome</keyword>
<evidence type="ECO:0000313" key="8">
    <source>
        <dbReference type="Proteomes" id="UP000261640"/>
    </source>
</evidence>
<dbReference type="Ensembl" id="ENSMAMT00000001074.2">
    <property type="protein sequence ID" value="ENSMAMP00000001055.2"/>
    <property type="gene ID" value="ENSMAMG00000000756.2"/>
</dbReference>
<feature type="domain" description="AF4/FMR2 C-terminal homology" evidence="6">
    <location>
        <begin position="1287"/>
        <end position="1555"/>
    </location>
</feature>
<dbReference type="InterPro" id="IPR043640">
    <property type="entry name" value="AF4/FMR2_CHD"/>
</dbReference>
<name>A0A3Q3RG67_9TELE</name>
<proteinExistence type="inferred from homology"/>
<evidence type="ECO:0000259" key="6">
    <source>
        <dbReference type="Pfam" id="PF18876"/>
    </source>
</evidence>
<feature type="region of interest" description="Disordered" evidence="5">
    <location>
        <begin position="878"/>
        <end position="899"/>
    </location>
</feature>
<feature type="region of interest" description="Disordered" evidence="5">
    <location>
        <begin position="242"/>
        <end position="352"/>
    </location>
</feature>
<evidence type="ECO:0000256" key="3">
    <source>
        <dbReference type="ARBA" id="ARBA00022553"/>
    </source>
</evidence>
<feature type="compositionally biased region" description="Polar residues" evidence="5">
    <location>
        <begin position="599"/>
        <end position="609"/>
    </location>
</feature>
<dbReference type="InParanoid" id="A0A3Q3RG67"/>
<dbReference type="GeneTree" id="ENSGT00950000182974"/>
<dbReference type="Gene3D" id="6.10.250.2670">
    <property type="match status" value="1"/>
</dbReference>
<feature type="compositionally biased region" description="Gly residues" evidence="5">
    <location>
        <begin position="129"/>
        <end position="139"/>
    </location>
</feature>